<dbReference type="OrthoDB" id="9808773at2"/>
<comment type="similarity">
    <text evidence="6">Belongs to the methyltransferase superfamily. RNA methyltransferase RsmG family.</text>
</comment>
<evidence type="ECO:0000256" key="5">
    <source>
        <dbReference type="ARBA" id="ARBA00022691"/>
    </source>
</evidence>
<accession>A0A2N3HQQ4</accession>
<keyword evidence="3 6" id="KW-0489">Methyltransferase</keyword>
<dbReference type="EMBL" id="MVDD01000027">
    <property type="protein sequence ID" value="PKQ60382.1"/>
    <property type="molecule type" value="Genomic_DNA"/>
</dbReference>
<feature type="binding site" evidence="6">
    <location>
        <position position="76"/>
    </location>
    <ligand>
        <name>S-adenosyl-L-methionine</name>
        <dbReference type="ChEBI" id="CHEBI:59789"/>
    </ligand>
</feature>
<evidence type="ECO:0000256" key="2">
    <source>
        <dbReference type="ARBA" id="ARBA00022552"/>
    </source>
</evidence>
<comment type="caution">
    <text evidence="6">Lacks conserved residue(s) required for the propagation of feature annotation.</text>
</comment>
<keyword evidence="2 6" id="KW-0698">rRNA processing</keyword>
<name>A0A2N3HQQ4_9BACT</name>
<dbReference type="InterPro" id="IPR029063">
    <property type="entry name" value="SAM-dependent_MTases_sf"/>
</dbReference>
<evidence type="ECO:0000256" key="1">
    <source>
        <dbReference type="ARBA" id="ARBA00022490"/>
    </source>
</evidence>
<comment type="caution">
    <text evidence="7">The sequence shown here is derived from an EMBL/GenBank/DDBJ whole genome shotgun (WGS) entry which is preliminary data.</text>
</comment>
<comment type="subcellular location">
    <subcellularLocation>
        <location evidence="6">Cytoplasm</location>
    </subcellularLocation>
</comment>
<dbReference type="EC" id="2.1.1.-" evidence="6"/>
<dbReference type="GO" id="GO:0070043">
    <property type="term" value="F:rRNA (guanine-N7-)-methyltransferase activity"/>
    <property type="evidence" value="ECO:0007669"/>
    <property type="project" value="UniProtKB-UniRule"/>
</dbReference>
<evidence type="ECO:0000256" key="4">
    <source>
        <dbReference type="ARBA" id="ARBA00022679"/>
    </source>
</evidence>
<comment type="function">
    <text evidence="6">Specifically methylates the N7 position of a guanine in 16S rRNA.</text>
</comment>
<keyword evidence="8" id="KW-1185">Reference proteome</keyword>
<protein>
    <recommendedName>
        <fullName evidence="6">Ribosomal RNA small subunit methyltransferase G</fullName>
        <ecNumber evidence="6">2.1.1.-</ecNumber>
    </recommendedName>
    <alternativeName>
        <fullName evidence="6">16S rRNA 7-methylguanosine methyltransferase</fullName>
        <shortName evidence="6">16S rRNA m7G methyltransferase</shortName>
    </alternativeName>
</protein>
<proteinExistence type="inferred from homology"/>
<keyword evidence="1 6" id="KW-0963">Cytoplasm</keyword>
<sequence length="206" mass="23579">MEIIKKYFPNLTEEQEQKLYRLKELYTFWNEQINVISRKDMDSLYEHHVLHSLAIAKVIQFTPGTKVMDVGTGGGFPGIPLAILFPESDFYLIDSIGKKIKVVTEVANALNLNNVKAEHIRVQQVKDKFDFIVSRAVTAFPKFVNMVLKNSKAKDQNSLPNGIIYLKGGDFEDEISGYGSRISIYKCSNYFSEEFFETKKVVHLDI</sequence>
<dbReference type="InterPro" id="IPR003682">
    <property type="entry name" value="rRNA_ssu_MeTfrase_G"/>
</dbReference>
<dbReference type="PIRSF" id="PIRSF003078">
    <property type="entry name" value="GidB"/>
    <property type="match status" value="1"/>
</dbReference>
<feature type="binding site" evidence="6">
    <location>
        <position position="135"/>
    </location>
    <ligand>
        <name>S-adenosyl-L-methionine</name>
        <dbReference type="ChEBI" id="CHEBI:59789"/>
    </ligand>
</feature>
<organism evidence="7 8">
    <name type="scientific">Labilibaculum filiforme</name>
    <dbReference type="NCBI Taxonomy" id="1940526"/>
    <lineage>
        <taxon>Bacteria</taxon>
        <taxon>Pseudomonadati</taxon>
        <taxon>Bacteroidota</taxon>
        <taxon>Bacteroidia</taxon>
        <taxon>Marinilabiliales</taxon>
        <taxon>Marinifilaceae</taxon>
        <taxon>Labilibaculum</taxon>
    </lineage>
</organism>
<gene>
    <name evidence="6" type="primary">rsmG</name>
    <name evidence="7" type="ORF">BZG02_19555</name>
</gene>
<dbReference type="NCBIfam" id="TIGR00138">
    <property type="entry name" value="rsmG_gidB"/>
    <property type="match status" value="1"/>
</dbReference>
<dbReference type="PANTHER" id="PTHR31760:SF0">
    <property type="entry name" value="S-ADENOSYL-L-METHIONINE-DEPENDENT METHYLTRANSFERASES SUPERFAMILY PROTEIN"/>
    <property type="match status" value="1"/>
</dbReference>
<dbReference type="Pfam" id="PF02527">
    <property type="entry name" value="GidB"/>
    <property type="match status" value="1"/>
</dbReference>
<dbReference type="HAMAP" id="MF_00074">
    <property type="entry name" value="16SrRNA_methyltr_G"/>
    <property type="match status" value="1"/>
</dbReference>
<keyword evidence="5 6" id="KW-0949">S-adenosyl-L-methionine</keyword>
<evidence type="ECO:0000313" key="7">
    <source>
        <dbReference type="EMBL" id="PKQ60382.1"/>
    </source>
</evidence>
<evidence type="ECO:0000256" key="6">
    <source>
        <dbReference type="HAMAP-Rule" id="MF_00074"/>
    </source>
</evidence>
<reference evidence="7 8" key="1">
    <citation type="journal article" date="2017" name="Front. Microbiol.">
        <title>Labilibaculum manganireducens gen. nov., sp. nov. and Labilibaculum filiforme sp. nov., Novel Bacteroidetes Isolated from Subsurface Sediments of the Baltic Sea.</title>
        <authorList>
            <person name="Vandieken V."/>
            <person name="Marshall I.P."/>
            <person name="Niemann H."/>
            <person name="Engelen B."/>
            <person name="Cypionka H."/>
        </authorList>
    </citation>
    <scope>NUCLEOTIDE SEQUENCE [LARGE SCALE GENOMIC DNA]</scope>
    <source>
        <strain evidence="7 8">59.16B</strain>
    </source>
</reference>
<evidence type="ECO:0000256" key="3">
    <source>
        <dbReference type="ARBA" id="ARBA00022603"/>
    </source>
</evidence>
<dbReference type="PANTHER" id="PTHR31760">
    <property type="entry name" value="S-ADENOSYL-L-METHIONINE-DEPENDENT METHYLTRANSFERASES SUPERFAMILY PROTEIN"/>
    <property type="match status" value="1"/>
</dbReference>
<feature type="binding site" evidence="6">
    <location>
        <position position="71"/>
    </location>
    <ligand>
        <name>S-adenosyl-L-methionine</name>
        <dbReference type="ChEBI" id="CHEBI:59789"/>
    </ligand>
</feature>
<dbReference type="Proteomes" id="UP000233535">
    <property type="component" value="Unassembled WGS sequence"/>
</dbReference>
<dbReference type="AlphaFoldDB" id="A0A2N3HQQ4"/>
<dbReference type="SUPFAM" id="SSF53335">
    <property type="entry name" value="S-adenosyl-L-methionine-dependent methyltransferases"/>
    <property type="match status" value="1"/>
</dbReference>
<evidence type="ECO:0000313" key="8">
    <source>
        <dbReference type="Proteomes" id="UP000233535"/>
    </source>
</evidence>
<keyword evidence="4 6" id="KW-0808">Transferase</keyword>
<dbReference type="Gene3D" id="3.40.50.150">
    <property type="entry name" value="Vaccinia Virus protein VP39"/>
    <property type="match status" value="1"/>
</dbReference>
<dbReference type="RefSeq" id="WP_101263445.1">
    <property type="nucleotide sequence ID" value="NZ_MVDD01000027.1"/>
</dbReference>
<dbReference type="GO" id="GO:0005829">
    <property type="term" value="C:cytosol"/>
    <property type="evidence" value="ECO:0007669"/>
    <property type="project" value="TreeGrafter"/>
</dbReference>
<feature type="binding site" evidence="6">
    <location>
        <begin position="122"/>
        <end position="123"/>
    </location>
    <ligand>
        <name>S-adenosyl-L-methionine</name>
        <dbReference type="ChEBI" id="CHEBI:59789"/>
    </ligand>
</feature>